<keyword evidence="4" id="KW-1185">Reference proteome</keyword>
<evidence type="ECO:0000256" key="1">
    <source>
        <dbReference type="SAM" id="MobiDB-lite"/>
    </source>
</evidence>
<feature type="compositionally biased region" description="Basic and acidic residues" evidence="1">
    <location>
        <begin position="52"/>
        <end position="61"/>
    </location>
</feature>
<evidence type="ECO:0000313" key="4">
    <source>
        <dbReference type="Proteomes" id="UP000311008"/>
    </source>
</evidence>
<accession>A0A5B8CQN1</accession>
<name>A0A5B8CQN1_9PROT</name>
<dbReference type="KEGG" id="mmec:FIU01_03010"/>
<feature type="compositionally biased region" description="Polar residues" evidence="1">
    <location>
        <begin position="91"/>
        <end position="104"/>
    </location>
</feature>
<reference evidence="4" key="1">
    <citation type="journal article" date="2019" name="ISME J.">
        <title>Evolution in action: habitat transition from sediment to the pelagial leads to genome streamlining in Methylophilaceae.</title>
        <authorList>
            <person name="Salcher M."/>
            <person name="Schaefle D."/>
            <person name="Kaspar M."/>
            <person name="Neuenschwander S.M."/>
            <person name="Ghai R."/>
        </authorList>
    </citation>
    <scope>NUCLEOTIDE SEQUENCE [LARGE SCALE GENOMIC DNA]</scope>
    <source>
        <strain evidence="4">MMS-M-51</strain>
    </source>
</reference>
<feature type="chain" id="PRO_5022993853" evidence="2">
    <location>
        <begin position="26"/>
        <end position="104"/>
    </location>
</feature>
<dbReference type="RefSeq" id="WP_140002845.1">
    <property type="nucleotide sequence ID" value="NZ_CP040946.1"/>
</dbReference>
<dbReference type="AlphaFoldDB" id="A0A5B8CQN1"/>
<dbReference type="OrthoDB" id="8538753at2"/>
<feature type="region of interest" description="Disordered" evidence="1">
    <location>
        <begin position="35"/>
        <end position="104"/>
    </location>
</feature>
<dbReference type="EMBL" id="CP040946">
    <property type="protein sequence ID" value="QDC43595.1"/>
    <property type="molecule type" value="Genomic_DNA"/>
</dbReference>
<sequence length="104" mass="11106">MKKTIFSARLLSVLIGATWMASAWSAPPVDNTVPPCDHAGTSTKPACNMDSDSVKMPHEKGVIVPPEVPAEGLPNQDKRRLEGVPPRPQPLNATPSSPGNELRN</sequence>
<evidence type="ECO:0000313" key="3">
    <source>
        <dbReference type="EMBL" id="QDC43595.1"/>
    </source>
</evidence>
<keyword evidence="2" id="KW-0732">Signal</keyword>
<proteinExistence type="predicted"/>
<protein>
    <submittedName>
        <fullName evidence="3">Uncharacterized protein</fullName>
    </submittedName>
</protein>
<organism evidence="3 4">
    <name type="scientific">Methylophilus medardicus</name>
    <dbReference type="NCBI Taxonomy" id="2588534"/>
    <lineage>
        <taxon>Bacteria</taxon>
        <taxon>Pseudomonadati</taxon>
        <taxon>Pseudomonadota</taxon>
        <taxon>Betaproteobacteria</taxon>
        <taxon>Nitrosomonadales</taxon>
        <taxon>Methylophilaceae</taxon>
        <taxon>Methylophilus</taxon>
    </lineage>
</organism>
<evidence type="ECO:0000256" key="2">
    <source>
        <dbReference type="SAM" id="SignalP"/>
    </source>
</evidence>
<dbReference type="Proteomes" id="UP000311008">
    <property type="component" value="Chromosome"/>
</dbReference>
<feature type="signal peptide" evidence="2">
    <location>
        <begin position="1"/>
        <end position="25"/>
    </location>
</feature>
<gene>
    <name evidence="3" type="ORF">FIU01_03010</name>
</gene>